<dbReference type="Gene3D" id="3.60.15.10">
    <property type="entry name" value="Ribonuclease Z/Hydroxyacylglutathione hydrolase-like"/>
    <property type="match status" value="1"/>
</dbReference>
<dbReference type="Gene3D" id="1.10.10.10">
    <property type="entry name" value="Winged helix-like DNA-binding domain superfamily/Winged helix DNA-binding domain"/>
    <property type="match status" value="1"/>
</dbReference>
<dbReference type="CDD" id="cd16278">
    <property type="entry name" value="metallo-hydrolase-like_MBL-fold"/>
    <property type="match status" value="1"/>
</dbReference>
<evidence type="ECO:0000313" key="2">
    <source>
        <dbReference type="EMBL" id="CAB4747958.1"/>
    </source>
</evidence>
<name>A0A6J6TLI0_9ZZZZ</name>
<feature type="domain" description="Metallo-beta-lactamase" evidence="1">
    <location>
        <begin position="39"/>
        <end position="204"/>
    </location>
</feature>
<reference evidence="2" key="1">
    <citation type="submission" date="2020-05" db="EMBL/GenBank/DDBJ databases">
        <authorList>
            <person name="Chiriac C."/>
            <person name="Salcher M."/>
            <person name="Ghai R."/>
            <person name="Kavagutti S V."/>
        </authorList>
    </citation>
    <scope>NUCLEOTIDE SEQUENCE</scope>
</reference>
<dbReference type="InterPro" id="IPR036388">
    <property type="entry name" value="WH-like_DNA-bd_sf"/>
</dbReference>
<dbReference type="InterPro" id="IPR036866">
    <property type="entry name" value="RibonucZ/Hydroxyglut_hydro"/>
</dbReference>
<dbReference type="AlphaFoldDB" id="A0A6J6TLI0"/>
<dbReference type="InterPro" id="IPR041516">
    <property type="entry name" value="LACTB2_WH"/>
</dbReference>
<dbReference type="SMART" id="SM00849">
    <property type="entry name" value="Lactamase_B"/>
    <property type="match status" value="1"/>
</dbReference>
<dbReference type="PANTHER" id="PTHR23131:SF0">
    <property type="entry name" value="ENDORIBONUCLEASE LACTB2"/>
    <property type="match status" value="1"/>
</dbReference>
<organism evidence="2">
    <name type="scientific">freshwater metagenome</name>
    <dbReference type="NCBI Taxonomy" id="449393"/>
    <lineage>
        <taxon>unclassified sequences</taxon>
        <taxon>metagenomes</taxon>
        <taxon>ecological metagenomes</taxon>
    </lineage>
</organism>
<gene>
    <name evidence="2" type="ORF">UFOPK2809_00745</name>
</gene>
<dbReference type="SUPFAM" id="SSF56281">
    <property type="entry name" value="Metallo-hydrolase/oxidoreductase"/>
    <property type="match status" value="1"/>
</dbReference>
<sequence length="281" mass="29689">MTGRILPFIGSTDEWASGAKTIAATCELAPNASPWTLDGTNTWLLHAPGAAEAIIVDPGPADEDHLLEVVAKVAARDARITSILLTHGHIDHSAGARRLGELTGAPVRAVDPMHRHGGEGLDAGDVVTAGDLEVQVISTPGHTSDSVCLLLPEEGSLLTGDTVLGRGTTVVAWPDGRLSEYLVSLARLRDLAERQGIERILPGHGPILDAPTKILTEYLEHRIARLDDVRAAVAAGAGSPAEVVAIVYFNTLRELWPAAELSVRAQLQHLRDAGEISAEII</sequence>
<protein>
    <submittedName>
        <fullName evidence="2">Unannotated protein</fullName>
    </submittedName>
</protein>
<evidence type="ECO:0000259" key="1">
    <source>
        <dbReference type="SMART" id="SM00849"/>
    </source>
</evidence>
<proteinExistence type="predicted"/>
<accession>A0A6J6TLI0</accession>
<dbReference type="EMBL" id="CAEZZA010000085">
    <property type="protein sequence ID" value="CAB4747958.1"/>
    <property type="molecule type" value="Genomic_DNA"/>
</dbReference>
<dbReference type="InterPro" id="IPR001279">
    <property type="entry name" value="Metallo-B-lactamas"/>
</dbReference>
<dbReference type="InterPro" id="IPR050662">
    <property type="entry name" value="Sec-metab_biosynth-thioest"/>
</dbReference>
<dbReference type="Pfam" id="PF00753">
    <property type="entry name" value="Lactamase_B"/>
    <property type="match status" value="1"/>
</dbReference>
<dbReference type="PANTHER" id="PTHR23131">
    <property type="entry name" value="ENDORIBONUCLEASE LACTB2"/>
    <property type="match status" value="1"/>
</dbReference>
<dbReference type="Pfam" id="PF17778">
    <property type="entry name" value="WHD_BLACT"/>
    <property type="match status" value="1"/>
</dbReference>